<evidence type="ECO:0000259" key="2">
    <source>
        <dbReference type="Pfam" id="PF14317"/>
    </source>
</evidence>
<gene>
    <name evidence="3" type="ORF">ESA94_13025</name>
</gene>
<organism evidence="3 4">
    <name type="scientific">Lacibacter luteus</name>
    <dbReference type="NCBI Taxonomy" id="2508719"/>
    <lineage>
        <taxon>Bacteria</taxon>
        <taxon>Pseudomonadati</taxon>
        <taxon>Bacteroidota</taxon>
        <taxon>Chitinophagia</taxon>
        <taxon>Chitinophagales</taxon>
        <taxon>Chitinophagaceae</taxon>
        <taxon>Lacibacter</taxon>
    </lineage>
</organism>
<evidence type="ECO:0000256" key="1">
    <source>
        <dbReference type="SAM" id="Phobius"/>
    </source>
</evidence>
<evidence type="ECO:0000313" key="4">
    <source>
        <dbReference type="Proteomes" id="UP000290204"/>
    </source>
</evidence>
<keyword evidence="1" id="KW-0472">Membrane</keyword>
<accession>A0A4Q1CIQ2</accession>
<keyword evidence="4" id="KW-1185">Reference proteome</keyword>
<dbReference type="EMBL" id="SDHW01000003">
    <property type="protein sequence ID" value="RXK59964.1"/>
    <property type="molecule type" value="Genomic_DNA"/>
</dbReference>
<dbReference type="RefSeq" id="WP_129131338.1">
    <property type="nucleotide sequence ID" value="NZ_SDHW01000003.1"/>
</dbReference>
<reference evidence="3 4" key="1">
    <citation type="submission" date="2019-01" db="EMBL/GenBank/DDBJ databases">
        <title>Lacibacter sp. strain TTM-7.</title>
        <authorList>
            <person name="Chen W.-M."/>
        </authorList>
    </citation>
    <scope>NUCLEOTIDE SEQUENCE [LARGE SCALE GENOMIC DNA]</scope>
    <source>
        <strain evidence="3 4">TTM-7</strain>
    </source>
</reference>
<keyword evidence="1" id="KW-1133">Transmembrane helix</keyword>
<comment type="caution">
    <text evidence="3">The sequence shown here is derived from an EMBL/GenBank/DDBJ whole genome shotgun (WGS) entry which is preliminary data.</text>
</comment>
<evidence type="ECO:0000313" key="3">
    <source>
        <dbReference type="EMBL" id="RXK59964.1"/>
    </source>
</evidence>
<feature type="transmembrane region" description="Helical" evidence="1">
    <location>
        <begin position="26"/>
        <end position="46"/>
    </location>
</feature>
<dbReference type="OrthoDB" id="663382at2"/>
<dbReference type="AlphaFoldDB" id="A0A4Q1CIQ2"/>
<dbReference type="Pfam" id="PF14317">
    <property type="entry name" value="YcxB"/>
    <property type="match status" value="1"/>
</dbReference>
<proteinExistence type="predicted"/>
<dbReference type="Proteomes" id="UP000290204">
    <property type="component" value="Unassembled WGS sequence"/>
</dbReference>
<feature type="domain" description="YcxB-like C-terminal" evidence="2">
    <location>
        <begin position="91"/>
        <end position="144"/>
    </location>
</feature>
<feature type="transmembrane region" description="Helical" evidence="1">
    <location>
        <begin position="52"/>
        <end position="72"/>
    </location>
</feature>
<protein>
    <submittedName>
        <fullName evidence="3">YcxB family protein</fullName>
    </submittedName>
</protein>
<name>A0A4Q1CIQ2_9BACT</name>
<sequence length="159" mass="19090">MNISFTYNRSKVIQALRYHFISKKEIRLLIIFVNVFALFAAAMFFWKKITPVAFLLSSFLWFALMISFWFILPLTVYNRAKTFKDAFNLTFLDTYMHIENNNGSKNWNYNSFKYFIETPNFFHLYIDDRSFFLIPKDAFVNDDDTHNARVLLRDKIGQK</sequence>
<dbReference type="InterPro" id="IPR025588">
    <property type="entry name" value="YcxB-like_C"/>
</dbReference>
<keyword evidence="1" id="KW-0812">Transmembrane</keyword>